<dbReference type="CDD" id="cd16282">
    <property type="entry name" value="metallo-hydrolase-like_MBL-fold"/>
    <property type="match status" value="1"/>
</dbReference>
<dbReference type="Gene3D" id="3.60.15.10">
    <property type="entry name" value="Ribonuclease Z/Hydroxyacylglutathione hydrolase-like"/>
    <property type="match status" value="1"/>
</dbReference>
<gene>
    <name evidence="2" type="ORF">J4G33_03505</name>
</gene>
<dbReference type="SUPFAM" id="SSF56281">
    <property type="entry name" value="Metallo-hydrolase/oxidoreductase"/>
    <property type="match status" value="1"/>
</dbReference>
<dbReference type="Proteomes" id="UP000664209">
    <property type="component" value="Unassembled WGS sequence"/>
</dbReference>
<protein>
    <submittedName>
        <fullName evidence="2">MBL fold metallo-hydrolase</fullName>
    </submittedName>
</protein>
<dbReference type="Pfam" id="PF00753">
    <property type="entry name" value="Lactamase_B"/>
    <property type="match status" value="1"/>
</dbReference>
<dbReference type="SMART" id="SM00849">
    <property type="entry name" value="Lactamase_B"/>
    <property type="match status" value="1"/>
</dbReference>
<dbReference type="InterPro" id="IPR001279">
    <property type="entry name" value="Metallo-B-lactamas"/>
</dbReference>
<evidence type="ECO:0000313" key="3">
    <source>
        <dbReference type="Proteomes" id="UP000664209"/>
    </source>
</evidence>
<keyword evidence="3" id="KW-1185">Reference proteome</keyword>
<dbReference type="InterPro" id="IPR050855">
    <property type="entry name" value="NDM-1-like"/>
</dbReference>
<organism evidence="2 3">
    <name type="scientific">Actinotalea soli</name>
    <dbReference type="NCBI Taxonomy" id="2819234"/>
    <lineage>
        <taxon>Bacteria</taxon>
        <taxon>Bacillati</taxon>
        <taxon>Actinomycetota</taxon>
        <taxon>Actinomycetes</taxon>
        <taxon>Micrococcales</taxon>
        <taxon>Cellulomonadaceae</taxon>
        <taxon>Actinotalea</taxon>
    </lineage>
</organism>
<feature type="domain" description="Metallo-beta-lactamase" evidence="1">
    <location>
        <begin position="22"/>
        <end position="217"/>
    </location>
</feature>
<reference evidence="2" key="1">
    <citation type="submission" date="2021-03" db="EMBL/GenBank/DDBJ databases">
        <title>Actinotalea soli sp. nov., isolated from soil.</title>
        <authorList>
            <person name="Ping W."/>
            <person name="Zhang J."/>
        </authorList>
    </citation>
    <scope>NUCLEOTIDE SEQUENCE</scope>
    <source>
        <strain evidence="2">BY-33</strain>
    </source>
</reference>
<dbReference type="PANTHER" id="PTHR42951">
    <property type="entry name" value="METALLO-BETA-LACTAMASE DOMAIN-CONTAINING"/>
    <property type="match status" value="1"/>
</dbReference>
<name>A0A939RUQ0_9CELL</name>
<comment type="caution">
    <text evidence="2">The sequence shown here is derived from an EMBL/GenBank/DDBJ whole genome shotgun (WGS) entry which is preliminary data.</text>
</comment>
<evidence type="ECO:0000313" key="2">
    <source>
        <dbReference type="EMBL" id="MBO1750863.1"/>
    </source>
</evidence>
<sequence>MASWVEVADGVLVLRHAPGAIDVTSTAVLGPTGVVVVDTLGTPAVASRAHARLLARTGLPVVGIVHTHAHHDHTFGATSFATPEHGRATTYAHHRFAEHLERHEEAELAAGRAGDLALDDPTAWDDVTLVGPDVPVTGTTTIRPAGRELVLHPLPTAHTTCDLVVHVPDAATWVVGDVVEESAAPSFEVDSDPVGWAAVVTALAAQMEPRAVVVPGHGACVDPGFVAAQGRELTALAAALEDCRLRGVGAGPSIASLREATGWHAGTLRAAARAFWSAADGPVAPP</sequence>
<dbReference type="InterPro" id="IPR036866">
    <property type="entry name" value="RibonucZ/Hydroxyglut_hydro"/>
</dbReference>
<dbReference type="RefSeq" id="WP_208054475.1">
    <property type="nucleotide sequence ID" value="NZ_JAGEMK010000001.1"/>
</dbReference>
<dbReference type="EMBL" id="JAGEMK010000001">
    <property type="protein sequence ID" value="MBO1750863.1"/>
    <property type="molecule type" value="Genomic_DNA"/>
</dbReference>
<dbReference type="AlphaFoldDB" id="A0A939RUQ0"/>
<dbReference type="PANTHER" id="PTHR42951:SF4">
    <property type="entry name" value="ACYL-COENZYME A THIOESTERASE MBLAC2"/>
    <property type="match status" value="1"/>
</dbReference>
<proteinExistence type="predicted"/>
<evidence type="ECO:0000259" key="1">
    <source>
        <dbReference type="SMART" id="SM00849"/>
    </source>
</evidence>
<accession>A0A939RUQ0</accession>